<accession>A0A8H7SX75</accession>
<comment type="caution">
    <text evidence="2">The sequence shown here is derived from an EMBL/GenBank/DDBJ whole genome shotgun (WGS) entry which is preliminary data.</text>
</comment>
<reference evidence="2" key="1">
    <citation type="submission" date="2021-01" db="EMBL/GenBank/DDBJ databases">
        <title>Metabolic potential, ecology and presence of endohyphal bacteria is reflected in genomic diversity of Mucoromycotina.</title>
        <authorList>
            <person name="Muszewska A."/>
            <person name="Okrasinska A."/>
            <person name="Steczkiewicz K."/>
            <person name="Drgas O."/>
            <person name="Orlowska M."/>
            <person name="Perlinska-Lenart U."/>
            <person name="Aleksandrzak-Piekarczyk T."/>
            <person name="Szatraj K."/>
            <person name="Zielenkiewicz U."/>
            <person name="Pilsyk S."/>
            <person name="Malc E."/>
            <person name="Mieczkowski P."/>
            <person name="Kruszewska J.S."/>
            <person name="Biernat P."/>
            <person name="Pawlowska J."/>
        </authorList>
    </citation>
    <scope>NUCLEOTIDE SEQUENCE</scope>
    <source>
        <strain evidence="2">WA0000018081</strain>
    </source>
</reference>
<evidence type="ECO:0000313" key="3">
    <source>
        <dbReference type="Proteomes" id="UP000613177"/>
    </source>
</evidence>
<protein>
    <submittedName>
        <fullName evidence="2">Uncharacterized protein</fullName>
    </submittedName>
</protein>
<sequence>MVVYQELTEISNYDEGTTNTMYMNFLHKEIGIIKRKQNPLVASAINHFKTKSNKDSPFYKEYKYWNDRSQNIINSKMRAQTMEVITNVQVNFLNQLSKKLKRSNEIIMEENEENDNFNKALDETVEEDTDEEENINVPEIIEAAPEKYNLFLGIEYNNNDTKELKGLNKLVSGAIKSIEHVCALTDLKLPIPQFIVRSYVSFVDGKIRFESVIKLSDNTYIRRTYTAIPVPKTARLLKELFTKIDKLYEWREAVIYLIKQVVTPS</sequence>
<name>A0A8H7SX75_9FUNG</name>
<dbReference type="Proteomes" id="UP000613177">
    <property type="component" value="Unassembled WGS sequence"/>
</dbReference>
<evidence type="ECO:0000256" key="1">
    <source>
        <dbReference type="SAM" id="Coils"/>
    </source>
</evidence>
<keyword evidence="3" id="KW-1185">Reference proteome</keyword>
<gene>
    <name evidence="2" type="ORF">INT48_008150</name>
</gene>
<keyword evidence="1" id="KW-0175">Coiled coil</keyword>
<proteinExistence type="predicted"/>
<feature type="coiled-coil region" evidence="1">
    <location>
        <begin position="93"/>
        <end position="127"/>
    </location>
</feature>
<organism evidence="2 3">
    <name type="scientific">Thamnidium elegans</name>
    <dbReference type="NCBI Taxonomy" id="101142"/>
    <lineage>
        <taxon>Eukaryota</taxon>
        <taxon>Fungi</taxon>
        <taxon>Fungi incertae sedis</taxon>
        <taxon>Mucoromycota</taxon>
        <taxon>Mucoromycotina</taxon>
        <taxon>Mucoromycetes</taxon>
        <taxon>Mucorales</taxon>
        <taxon>Mucorineae</taxon>
        <taxon>Mucoraceae</taxon>
        <taxon>Thamnidium</taxon>
    </lineage>
</organism>
<dbReference type="EMBL" id="JAEPRE010000023">
    <property type="protein sequence ID" value="KAG2236056.1"/>
    <property type="molecule type" value="Genomic_DNA"/>
</dbReference>
<dbReference type="AlphaFoldDB" id="A0A8H7SX75"/>
<evidence type="ECO:0000313" key="2">
    <source>
        <dbReference type="EMBL" id="KAG2236056.1"/>
    </source>
</evidence>